<dbReference type="AlphaFoldDB" id="A0A2V4AYN2"/>
<reference evidence="3 4" key="1">
    <citation type="submission" date="2016-07" db="EMBL/GenBank/DDBJ databases">
        <title>Draft genome sequence of Prauserella muralis DSM 45305, isolated from a mould-covered wall in an indoor environment.</title>
        <authorList>
            <person name="Ruckert C."/>
            <person name="Albersmeier A."/>
            <person name="Jiang C.-L."/>
            <person name="Jiang Y."/>
            <person name="Kalinowski J."/>
            <person name="Schneider O."/>
            <person name="Winkler A."/>
            <person name="Zotchev S.B."/>
        </authorList>
    </citation>
    <scope>NUCLEOTIDE SEQUENCE [LARGE SCALE GENOMIC DNA]</scope>
    <source>
        <strain evidence="3 4">DSM 45305</strain>
    </source>
</reference>
<feature type="domain" description="DUF6801" evidence="2">
    <location>
        <begin position="33"/>
        <end position="181"/>
    </location>
</feature>
<dbReference type="Proteomes" id="UP000249915">
    <property type="component" value="Unassembled WGS sequence"/>
</dbReference>
<accession>A0A2V4AYN2</accession>
<evidence type="ECO:0000313" key="3">
    <source>
        <dbReference type="EMBL" id="PXY27080.1"/>
    </source>
</evidence>
<proteinExistence type="predicted"/>
<feature type="region of interest" description="Disordered" evidence="1">
    <location>
        <begin position="184"/>
        <end position="240"/>
    </location>
</feature>
<dbReference type="Pfam" id="PF20611">
    <property type="entry name" value="DUF6801"/>
    <property type="match status" value="1"/>
</dbReference>
<dbReference type="EMBL" id="MASW01000002">
    <property type="protein sequence ID" value="PXY27080.1"/>
    <property type="molecule type" value="Genomic_DNA"/>
</dbReference>
<dbReference type="InterPro" id="IPR046542">
    <property type="entry name" value="DUF6801"/>
</dbReference>
<evidence type="ECO:0000259" key="2">
    <source>
        <dbReference type="Pfam" id="PF20611"/>
    </source>
</evidence>
<name>A0A2V4AYN2_9PSEU</name>
<keyword evidence="4" id="KW-1185">Reference proteome</keyword>
<gene>
    <name evidence="3" type="ORF">BAY60_11380</name>
</gene>
<evidence type="ECO:0000313" key="4">
    <source>
        <dbReference type="Proteomes" id="UP000249915"/>
    </source>
</evidence>
<evidence type="ECO:0000256" key="1">
    <source>
        <dbReference type="SAM" id="MobiDB-lite"/>
    </source>
</evidence>
<sequence length="487" mass="49323">MLAAAATAGAIALSGVAGTGVASGRQAATELVYTCQFPSGEVTVPVGISATFPGEAHAGEPIQPGAVAVTLTVPEQALPEPAPATLTATAGLTVAVTQNGNAAESAWAGLGVPPTPVPAAGAVVLSAAGDVPPVTVHDRGEVTFSAAALVVEVVPYAADGAAAEPWTVPCAPAPDADRTLAVVPVAGGQPGSTPPATEGPTSVEPGDGADDGNVIDTPPASRDRRAQADPLAPGEAPPGCFDFPTDLPNPSLMCAYVTGYANVTKLGAAVRLGVPEPGFAQILLNEAAAGEIRPCDTVSEEFVCTYAIFVRSRATMDFPAAGTSMLTFGFVPVSGKVRLRLAEPYLVIDSVTERHDYPRGTPDKFPVKVTAQARMWLELSDVRVNGVPLDVGDDCRSAEPIDVVLAGGSANTIPQNPDEYTVPFGGVLSGSVDIPPFSGCGATEDLDPLLTGTISGPDNDVKVTQGRPCPEVGGATYCPPEVPEPRR</sequence>
<organism evidence="3 4">
    <name type="scientific">Prauserella muralis</name>
    <dbReference type="NCBI Taxonomy" id="588067"/>
    <lineage>
        <taxon>Bacteria</taxon>
        <taxon>Bacillati</taxon>
        <taxon>Actinomycetota</taxon>
        <taxon>Actinomycetes</taxon>
        <taxon>Pseudonocardiales</taxon>
        <taxon>Pseudonocardiaceae</taxon>
        <taxon>Prauserella</taxon>
    </lineage>
</organism>
<comment type="caution">
    <text evidence="3">The sequence shown here is derived from an EMBL/GenBank/DDBJ whole genome shotgun (WGS) entry which is preliminary data.</text>
</comment>
<protein>
    <recommendedName>
        <fullName evidence="2">DUF6801 domain-containing protein</fullName>
    </recommendedName>
</protein>